<dbReference type="EMBL" id="MU032346">
    <property type="protein sequence ID" value="KAF3767309.1"/>
    <property type="molecule type" value="Genomic_DNA"/>
</dbReference>
<feature type="transmembrane region" description="Helical" evidence="5">
    <location>
        <begin position="222"/>
        <end position="245"/>
    </location>
</feature>
<comment type="subcellular location">
    <subcellularLocation>
        <location evidence="1">Membrane</location>
        <topology evidence="1">Single-pass membrane protein</topology>
    </subcellularLocation>
</comment>
<comment type="caution">
    <text evidence="6">The sequence shown here is derived from an EMBL/GenBank/DDBJ whole genome shotgun (WGS) entry which is preliminary data.</text>
</comment>
<keyword evidence="3 5" id="KW-1133">Transmembrane helix</keyword>
<keyword evidence="7" id="KW-1185">Reference proteome</keyword>
<keyword evidence="4 5" id="KW-0472">Membrane</keyword>
<evidence type="ECO:0000256" key="4">
    <source>
        <dbReference type="ARBA" id="ARBA00023136"/>
    </source>
</evidence>
<evidence type="ECO:0000256" key="1">
    <source>
        <dbReference type="ARBA" id="ARBA00004167"/>
    </source>
</evidence>
<reference evidence="6" key="1">
    <citation type="journal article" date="2020" name="Phytopathology">
        <title>Genome sequence of the chestnut blight fungus Cryphonectria parasitica EP155: A fundamental resource for an archetypical invasive plant pathogen.</title>
        <authorList>
            <person name="Crouch J.A."/>
            <person name="Dawe A."/>
            <person name="Aerts A."/>
            <person name="Barry K."/>
            <person name="Churchill A.C.L."/>
            <person name="Grimwood J."/>
            <person name="Hillman B."/>
            <person name="Milgroom M.G."/>
            <person name="Pangilinan J."/>
            <person name="Smith M."/>
            <person name="Salamov A."/>
            <person name="Schmutz J."/>
            <person name="Yadav J."/>
            <person name="Grigoriev I.V."/>
            <person name="Nuss D."/>
        </authorList>
    </citation>
    <scope>NUCLEOTIDE SEQUENCE</scope>
    <source>
        <strain evidence="6">EP155</strain>
    </source>
</reference>
<dbReference type="RefSeq" id="XP_040778270.1">
    <property type="nucleotide sequence ID" value="XM_040920323.1"/>
</dbReference>
<accession>A0A9P4Y6E9</accession>
<gene>
    <name evidence="6" type="ORF">M406DRAFT_328397</name>
</gene>
<keyword evidence="2 5" id="KW-0812">Transmembrane</keyword>
<dbReference type="InterPro" id="IPR051694">
    <property type="entry name" value="Immunoregulatory_rcpt-like"/>
</dbReference>
<dbReference type="Proteomes" id="UP000803844">
    <property type="component" value="Unassembled WGS sequence"/>
</dbReference>
<proteinExistence type="predicted"/>
<evidence type="ECO:0000313" key="6">
    <source>
        <dbReference type="EMBL" id="KAF3767309.1"/>
    </source>
</evidence>
<dbReference type="OrthoDB" id="4158815at2759"/>
<dbReference type="SUPFAM" id="SSF50370">
    <property type="entry name" value="Ricin B-like lectins"/>
    <property type="match status" value="1"/>
</dbReference>
<protein>
    <recommendedName>
        <fullName evidence="8">Ricin B lectin domain-containing protein</fullName>
    </recommendedName>
</protein>
<evidence type="ECO:0000256" key="2">
    <source>
        <dbReference type="ARBA" id="ARBA00022692"/>
    </source>
</evidence>
<dbReference type="GeneID" id="63837452"/>
<evidence type="ECO:0000313" key="7">
    <source>
        <dbReference type="Proteomes" id="UP000803844"/>
    </source>
</evidence>
<dbReference type="GO" id="GO:0016020">
    <property type="term" value="C:membrane"/>
    <property type="evidence" value="ECO:0007669"/>
    <property type="project" value="UniProtKB-SubCell"/>
</dbReference>
<evidence type="ECO:0000256" key="3">
    <source>
        <dbReference type="ARBA" id="ARBA00022989"/>
    </source>
</evidence>
<dbReference type="PANTHER" id="PTHR15549:SF26">
    <property type="entry name" value="AXIAL BUDDING PATTERN PROTEIN 2-RELATED"/>
    <property type="match status" value="1"/>
</dbReference>
<evidence type="ECO:0008006" key="8">
    <source>
        <dbReference type="Google" id="ProtNLM"/>
    </source>
</evidence>
<dbReference type="AlphaFoldDB" id="A0A9P4Y6E9"/>
<name>A0A9P4Y6E9_CRYP1</name>
<sequence length="324" mass="34600">MSLNFDTNAWYQVNVTSQKDQCFHGTPLYEDGLTGAVFFQNTNTSNTGQRWQFYPYNSSVYLLRCEEGGPNGYLGTSLGTGSDKDRLTGNTVPWLAHYNVSDDSMFWTIEPWGDGTYYFSNLANGTGWRLDTLVTALMAMNSNITSAQRGEQYTFTSIGVIDDSRYSTANTYPSSHTAAPTLATITTADGASSTSGSSKSASSSITLVTASPSPSSGLSTGAAAGIGVGVGIAAVILAGVAGFFLMRRRKNRRRAPDLMQTPPRALVQEDKSNWGYDGAHELSTPIIAAEMAASAEPRSTPVEMPADYAVMLDNTPSRGGYGRG</sequence>
<dbReference type="GO" id="GO:0071944">
    <property type="term" value="C:cell periphery"/>
    <property type="evidence" value="ECO:0007669"/>
    <property type="project" value="UniProtKB-ARBA"/>
</dbReference>
<organism evidence="6 7">
    <name type="scientific">Cryphonectria parasitica (strain ATCC 38755 / EP155)</name>
    <dbReference type="NCBI Taxonomy" id="660469"/>
    <lineage>
        <taxon>Eukaryota</taxon>
        <taxon>Fungi</taxon>
        <taxon>Dikarya</taxon>
        <taxon>Ascomycota</taxon>
        <taxon>Pezizomycotina</taxon>
        <taxon>Sordariomycetes</taxon>
        <taxon>Sordariomycetidae</taxon>
        <taxon>Diaporthales</taxon>
        <taxon>Cryphonectriaceae</taxon>
        <taxon>Cryphonectria-Endothia species complex</taxon>
        <taxon>Cryphonectria</taxon>
    </lineage>
</organism>
<dbReference type="InterPro" id="IPR035992">
    <property type="entry name" value="Ricin_B-like_lectins"/>
</dbReference>
<dbReference type="Gene3D" id="2.80.10.50">
    <property type="match status" value="1"/>
</dbReference>
<evidence type="ECO:0000256" key="5">
    <source>
        <dbReference type="SAM" id="Phobius"/>
    </source>
</evidence>
<dbReference type="PANTHER" id="PTHR15549">
    <property type="entry name" value="PAIRED IMMUNOGLOBULIN-LIKE TYPE 2 RECEPTOR"/>
    <property type="match status" value="1"/>
</dbReference>